<keyword evidence="3" id="KW-1185">Reference proteome</keyword>
<organism evidence="2 3">
    <name type="scientific">Metabacillus indicus</name>
    <name type="common">Bacillus indicus</name>
    <dbReference type="NCBI Taxonomy" id="246786"/>
    <lineage>
        <taxon>Bacteria</taxon>
        <taxon>Bacillati</taxon>
        <taxon>Bacillota</taxon>
        <taxon>Bacilli</taxon>
        <taxon>Bacillales</taxon>
        <taxon>Bacillaceae</taxon>
        <taxon>Metabacillus</taxon>
    </lineage>
</organism>
<name>A0A084H0H7_METID</name>
<keyword evidence="1" id="KW-0812">Transmembrane</keyword>
<feature type="transmembrane region" description="Helical" evidence="1">
    <location>
        <begin position="70"/>
        <end position="92"/>
    </location>
</feature>
<proteinExistence type="predicted"/>
<gene>
    <name evidence="2" type="ORF">GS18_0209795</name>
</gene>
<feature type="transmembrane region" description="Helical" evidence="1">
    <location>
        <begin position="7"/>
        <end position="24"/>
    </location>
</feature>
<evidence type="ECO:0000313" key="2">
    <source>
        <dbReference type="EMBL" id="KEZ53089.1"/>
    </source>
</evidence>
<dbReference type="AlphaFoldDB" id="A0A084H0H7"/>
<keyword evidence="1" id="KW-0472">Membrane</keyword>
<keyword evidence="1" id="KW-1133">Transmembrane helix</keyword>
<sequence>MHYLKFLSYEFILFSLLVIVNYYFDDYLNPPFTEVDLVATIISLSIFVVFFTLLARLYKQFYTISLRKKILLSIPTFLIAGLITGIIMSHVFGVA</sequence>
<dbReference type="Proteomes" id="UP000028549">
    <property type="component" value="Unassembled WGS sequence"/>
</dbReference>
<protein>
    <submittedName>
        <fullName evidence="2">Uncharacterized protein</fullName>
    </submittedName>
</protein>
<comment type="caution">
    <text evidence="2">The sequence shown here is derived from an EMBL/GenBank/DDBJ whole genome shotgun (WGS) entry which is preliminary data.</text>
</comment>
<accession>A0A084H0H7</accession>
<reference evidence="2 3" key="1">
    <citation type="journal article" date="2005" name="Int. J. Syst. Evol. Microbiol.">
        <title>Bacillus cibi sp. nov., isolated from jeotgal, a traditional Korean fermented seafood.</title>
        <authorList>
            <person name="Yoon J.H."/>
            <person name="Lee C.H."/>
            <person name="Oh T.K."/>
        </authorList>
    </citation>
    <scope>NUCLEOTIDE SEQUENCE [LARGE SCALE GENOMIC DNA]</scope>
    <source>
        <strain evidence="2 3">DSM 16189</strain>
    </source>
</reference>
<evidence type="ECO:0000313" key="3">
    <source>
        <dbReference type="Proteomes" id="UP000028549"/>
    </source>
</evidence>
<feature type="transmembrane region" description="Helical" evidence="1">
    <location>
        <begin position="36"/>
        <end position="58"/>
    </location>
</feature>
<dbReference type="OrthoDB" id="2943404at2"/>
<dbReference type="EMBL" id="JNVC02000004">
    <property type="protein sequence ID" value="KEZ53089.1"/>
    <property type="molecule type" value="Genomic_DNA"/>
</dbReference>
<dbReference type="RefSeq" id="WP_029566070.1">
    <property type="nucleotide sequence ID" value="NZ_JNVC02000004.1"/>
</dbReference>
<evidence type="ECO:0000256" key="1">
    <source>
        <dbReference type="SAM" id="Phobius"/>
    </source>
</evidence>